<keyword evidence="2" id="KW-0732">Signal</keyword>
<evidence type="ECO:0000256" key="1">
    <source>
        <dbReference type="SAM" id="MobiDB-lite"/>
    </source>
</evidence>
<dbReference type="Pfam" id="PF11604">
    <property type="entry name" value="CusF_Ec"/>
    <property type="match status" value="1"/>
</dbReference>
<dbReference type="Gene3D" id="2.40.50.320">
    <property type="entry name" value="Copper binding periplasmic protein CusF"/>
    <property type="match status" value="1"/>
</dbReference>
<dbReference type="RefSeq" id="WP_092936417.1">
    <property type="nucleotide sequence ID" value="NZ_FONX01000001.1"/>
</dbReference>
<organism evidence="3 4">
    <name type="scientific">Paracidovorax wautersii</name>
    <dbReference type="NCBI Taxonomy" id="1177982"/>
    <lineage>
        <taxon>Bacteria</taxon>
        <taxon>Pseudomonadati</taxon>
        <taxon>Pseudomonadota</taxon>
        <taxon>Betaproteobacteria</taxon>
        <taxon>Burkholderiales</taxon>
        <taxon>Comamonadaceae</taxon>
        <taxon>Paracidovorax</taxon>
    </lineage>
</organism>
<dbReference type="InterPro" id="IPR042230">
    <property type="entry name" value="CusF_sf"/>
</dbReference>
<feature type="signal peptide" evidence="2">
    <location>
        <begin position="1"/>
        <end position="30"/>
    </location>
</feature>
<reference evidence="4" key="1">
    <citation type="submission" date="2016-10" db="EMBL/GenBank/DDBJ databases">
        <authorList>
            <person name="Varghese N."/>
            <person name="Submissions S."/>
        </authorList>
    </citation>
    <scope>NUCLEOTIDE SEQUENCE [LARGE SCALE GENOMIC DNA]</scope>
    <source>
        <strain evidence="4">DSM 27981</strain>
    </source>
</reference>
<dbReference type="PROSITE" id="PS51318">
    <property type="entry name" value="TAT"/>
    <property type="match status" value="1"/>
</dbReference>
<dbReference type="InterPro" id="IPR007332">
    <property type="entry name" value="DUF411"/>
</dbReference>
<proteinExistence type="predicted"/>
<feature type="region of interest" description="Disordered" evidence="1">
    <location>
        <begin position="162"/>
        <end position="215"/>
    </location>
</feature>
<evidence type="ECO:0000313" key="3">
    <source>
        <dbReference type="EMBL" id="SFE28922.1"/>
    </source>
</evidence>
<dbReference type="OrthoDB" id="14727at2"/>
<protein>
    <submittedName>
        <fullName evidence="3">Uncharacterized conserved protein</fullName>
    </submittedName>
</protein>
<dbReference type="EMBL" id="FONX01000001">
    <property type="protein sequence ID" value="SFE28922.1"/>
    <property type="molecule type" value="Genomic_DNA"/>
</dbReference>
<dbReference type="Proteomes" id="UP000199119">
    <property type="component" value="Unassembled WGS sequence"/>
</dbReference>
<dbReference type="InterPro" id="IPR021647">
    <property type="entry name" value="CusF_Ec"/>
</dbReference>
<evidence type="ECO:0000256" key="2">
    <source>
        <dbReference type="SAM" id="SignalP"/>
    </source>
</evidence>
<sequence length="289" mass="30390">MNHPHAPRRAWLRHAIALAAASALPVLARAAAPATTSTANLPADMEVWKDPNCGCCKDWVAHMQAAGFRVGVHDMGNTAVRQRLGLPAKLGSCHTALVGGYVIEGHVPAADVRRLLREKPQALGLAVPGMPVGSPGMDGALYGGRRDAFDVLLVSRDGSTSVFQHYPGNRQDEGGNGAPPAQDAHAGHGPQDAPPSDGAAAAGTDPEASEGEVVRWDAATARLTLRHGEIRNLGMAPMTMVFRVREPVEGLNLAPGQRVRFVAERTREGLVARRIQPTAGDAPAAGRLR</sequence>
<dbReference type="STRING" id="1177982.SAMN04489711_10133"/>
<feature type="chain" id="PRO_5011641108" evidence="2">
    <location>
        <begin position="31"/>
        <end position="289"/>
    </location>
</feature>
<dbReference type="InterPro" id="IPR006311">
    <property type="entry name" value="TAT_signal"/>
</dbReference>
<dbReference type="AlphaFoldDB" id="A0A1I1ZBG9"/>
<evidence type="ECO:0000313" key="4">
    <source>
        <dbReference type="Proteomes" id="UP000199119"/>
    </source>
</evidence>
<dbReference type="Pfam" id="PF04214">
    <property type="entry name" value="DUF411"/>
    <property type="match status" value="1"/>
</dbReference>
<gene>
    <name evidence="3" type="ORF">SAMN04489711_10133</name>
</gene>
<name>A0A1I1ZBG9_9BURK</name>
<accession>A0A1I1ZBG9</accession>
<feature type="compositionally biased region" description="Low complexity" evidence="1">
    <location>
        <begin position="189"/>
        <end position="206"/>
    </location>
</feature>
<keyword evidence="4" id="KW-1185">Reference proteome</keyword>